<dbReference type="InterPro" id="IPR013766">
    <property type="entry name" value="Thioredoxin_domain"/>
</dbReference>
<keyword evidence="2" id="KW-0732">Signal</keyword>
<name>A0A0E2E6G5_TREDN</name>
<dbReference type="InterPro" id="IPR036249">
    <property type="entry name" value="Thioredoxin-like_sf"/>
</dbReference>
<dbReference type="RefSeq" id="WP_002667698.1">
    <property type="nucleotide sequence ID" value="NZ_CM001795.1"/>
</dbReference>
<dbReference type="PANTHER" id="PTHR42852">
    <property type="entry name" value="THIOL:DISULFIDE INTERCHANGE PROTEIN DSBE"/>
    <property type="match status" value="1"/>
</dbReference>
<evidence type="ECO:0000256" key="1">
    <source>
        <dbReference type="ARBA" id="ARBA00023284"/>
    </source>
</evidence>
<dbReference type="PROSITE" id="PS00194">
    <property type="entry name" value="THIOREDOXIN_1"/>
    <property type="match status" value="1"/>
</dbReference>
<reference evidence="4" key="1">
    <citation type="submission" date="2012-01" db="EMBL/GenBank/DDBJ databases">
        <title>The Genome Sequence of Treponema denticola H-22.</title>
        <authorList>
            <consortium name="The Broad Institute Genome Sequencing Platform"/>
            <person name="Earl A."/>
            <person name="Ward D."/>
            <person name="Feldgarden M."/>
            <person name="Gevers D."/>
            <person name="Blanton J.M."/>
            <person name="Fenno C.J."/>
            <person name="Baranova O.V."/>
            <person name="Mathney J."/>
            <person name="Dewhirst F.E."/>
            <person name="Izard J."/>
            <person name="Young S.K."/>
            <person name="Zeng Q."/>
            <person name="Gargeya S."/>
            <person name="Fitzgerald M."/>
            <person name="Haas B."/>
            <person name="Abouelleil A."/>
            <person name="Alvarado L."/>
            <person name="Arachchi H.M."/>
            <person name="Berlin A."/>
            <person name="Chapman S.B."/>
            <person name="Gearin G."/>
            <person name="Goldberg J."/>
            <person name="Griggs A."/>
            <person name="Gujja S."/>
            <person name="Hansen M."/>
            <person name="Heiman D."/>
            <person name="Howarth C."/>
            <person name="Larimer J."/>
            <person name="Lui A."/>
            <person name="MacDonald P.J.P."/>
            <person name="McCowen C."/>
            <person name="Montmayeur A."/>
            <person name="Murphy C."/>
            <person name="Neiman D."/>
            <person name="Pearson M."/>
            <person name="Priest M."/>
            <person name="Roberts A."/>
            <person name="Saif S."/>
            <person name="Shea T."/>
            <person name="Sisk P."/>
            <person name="Stolte C."/>
            <person name="Sykes S."/>
            <person name="Wortman J."/>
            <person name="Nusbaum C."/>
            <person name="Birren B."/>
        </authorList>
    </citation>
    <scope>NUCLEOTIDE SEQUENCE [LARGE SCALE GENOMIC DNA]</scope>
    <source>
        <strain evidence="4">H-22</strain>
    </source>
</reference>
<proteinExistence type="predicted"/>
<dbReference type="InterPro" id="IPR017937">
    <property type="entry name" value="Thioredoxin_CS"/>
</dbReference>
<evidence type="ECO:0000259" key="3">
    <source>
        <dbReference type="PROSITE" id="PS51352"/>
    </source>
</evidence>
<evidence type="ECO:0000256" key="2">
    <source>
        <dbReference type="SAM" id="SignalP"/>
    </source>
</evidence>
<dbReference type="PROSITE" id="PS51352">
    <property type="entry name" value="THIOREDOXIN_2"/>
    <property type="match status" value="1"/>
</dbReference>
<dbReference type="PATRIC" id="fig|999432.5.peg.1104"/>
<dbReference type="SUPFAM" id="SSF52833">
    <property type="entry name" value="Thioredoxin-like"/>
    <property type="match status" value="1"/>
</dbReference>
<dbReference type="GO" id="GO:0016209">
    <property type="term" value="F:antioxidant activity"/>
    <property type="evidence" value="ECO:0007669"/>
    <property type="project" value="InterPro"/>
</dbReference>
<dbReference type="AlphaFoldDB" id="A0A0E2E6G5"/>
<dbReference type="PROSITE" id="PS51257">
    <property type="entry name" value="PROKAR_LIPOPROTEIN"/>
    <property type="match status" value="1"/>
</dbReference>
<gene>
    <name evidence="4" type="ORF">HMPREF9726_01063</name>
</gene>
<organism evidence="4">
    <name type="scientific">Treponema denticola H-22</name>
    <dbReference type="NCBI Taxonomy" id="999432"/>
    <lineage>
        <taxon>Bacteria</taxon>
        <taxon>Pseudomonadati</taxon>
        <taxon>Spirochaetota</taxon>
        <taxon>Spirochaetia</taxon>
        <taxon>Spirochaetales</taxon>
        <taxon>Treponemataceae</taxon>
        <taxon>Treponema</taxon>
    </lineage>
</organism>
<feature type="chain" id="PRO_5002393544" description="Thioredoxin domain-containing protein" evidence="2">
    <location>
        <begin position="20"/>
        <end position="202"/>
    </location>
</feature>
<dbReference type="Proteomes" id="UP000011705">
    <property type="component" value="Chromosome"/>
</dbReference>
<dbReference type="PANTHER" id="PTHR42852:SF17">
    <property type="entry name" value="THIOREDOXIN-LIKE PROTEIN HI_1115"/>
    <property type="match status" value="1"/>
</dbReference>
<accession>A0A0E2E6G5</accession>
<sequence>MKKLHFYVLTAIFAGILFASCTKTEAQGDKEAEKPLTAKEIAAESEAKILSDGQNRLTFSTKDLDGNTVTSDIFENYDVTLVNIWGTFCGPCKTELPHLEAAYKAYADKKVNVIAVTADLPQDDAETLALAKDIWKDAGCTFKALVTVDSFLPMYEQLACFPTSFMVDKKGQVIPGTLHLGSLNKEGFEKLFDKALKAVASK</sequence>
<comment type="caution">
    <text evidence="4">The sequence shown here is derived from an EMBL/GenBank/DDBJ whole genome shotgun (WGS) entry which is preliminary data.</text>
</comment>
<dbReference type="InterPro" id="IPR050553">
    <property type="entry name" value="Thioredoxin_ResA/DsbE_sf"/>
</dbReference>
<evidence type="ECO:0000313" key="4">
    <source>
        <dbReference type="EMBL" id="EMB33683.1"/>
    </source>
</evidence>
<feature type="domain" description="Thioredoxin" evidence="3">
    <location>
        <begin position="50"/>
        <end position="197"/>
    </location>
</feature>
<dbReference type="Pfam" id="PF00578">
    <property type="entry name" value="AhpC-TSA"/>
    <property type="match status" value="1"/>
</dbReference>
<dbReference type="EMBL" id="AGDV01000010">
    <property type="protein sequence ID" value="EMB33683.1"/>
    <property type="molecule type" value="Genomic_DNA"/>
</dbReference>
<protein>
    <recommendedName>
        <fullName evidence="3">Thioredoxin domain-containing protein</fullName>
    </recommendedName>
</protein>
<dbReference type="GO" id="GO:0016491">
    <property type="term" value="F:oxidoreductase activity"/>
    <property type="evidence" value="ECO:0007669"/>
    <property type="project" value="InterPro"/>
</dbReference>
<keyword evidence="1" id="KW-0676">Redox-active center</keyword>
<dbReference type="GeneID" id="2739981"/>
<dbReference type="HOGENOM" id="CLU_042529_7_0_12"/>
<dbReference type="Gene3D" id="3.40.30.10">
    <property type="entry name" value="Glutaredoxin"/>
    <property type="match status" value="1"/>
</dbReference>
<dbReference type="SMR" id="A0A0E2E6G5"/>
<dbReference type="CDD" id="cd02966">
    <property type="entry name" value="TlpA_like_family"/>
    <property type="match status" value="1"/>
</dbReference>
<feature type="signal peptide" evidence="2">
    <location>
        <begin position="1"/>
        <end position="19"/>
    </location>
</feature>
<dbReference type="InterPro" id="IPR000866">
    <property type="entry name" value="AhpC/TSA"/>
</dbReference>